<dbReference type="InterPro" id="IPR026341">
    <property type="entry name" value="T9SS_type_B"/>
</dbReference>
<feature type="signal peptide" evidence="1">
    <location>
        <begin position="1"/>
        <end position="20"/>
    </location>
</feature>
<gene>
    <name evidence="2" type="ORF">GD597_13085</name>
</gene>
<keyword evidence="1" id="KW-0732">Signal</keyword>
<dbReference type="NCBIfam" id="TIGR04131">
    <property type="entry name" value="Bac_Flav_CTERM"/>
    <property type="match status" value="1"/>
</dbReference>
<dbReference type="SUPFAM" id="SSF49299">
    <property type="entry name" value="PKD domain"/>
    <property type="match status" value="2"/>
</dbReference>
<dbReference type="InterPro" id="IPR013783">
    <property type="entry name" value="Ig-like_fold"/>
</dbReference>
<keyword evidence="3" id="KW-1185">Reference proteome</keyword>
<dbReference type="Gene3D" id="2.60.40.10">
    <property type="entry name" value="Immunoglobulins"/>
    <property type="match status" value="2"/>
</dbReference>
<evidence type="ECO:0000256" key="1">
    <source>
        <dbReference type="SAM" id="SignalP"/>
    </source>
</evidence>
<sequence length="673" mass="72768">MRLYTFLFFFLFCMAGAGLAQQCNTIGQTPSSAFPVCGVDTFVQTKVPICSGNTIPVPGCELDGVSYTDKNPYWYKFTCFTSGTLGFLITPNDMGDDYDWELFDITGRNPNDVYTDKTLVVIGNWAGTYGLTGASSAGVASMQCASDPLAKANAFSLKPSIIQGHTYLLMVSHYTDSQIGYRLSFGGGTASITDPLDPNFSLATTSCDGTQIRLKLNKKIKCSSLAGNGTDFTIAGSSVTVTSATGFGCSSGFDMDSVTLLLSQPLAPGSYNLLAAKGSDSTTLLDNCNQAIPVGTSIPFIVFGRQPTPFDSLVPVKCAPTQLQLQFKKNINCNSIAPNGSDFSISGPYPVSIASASGNCTNGVTSIININLVSAVVRQGTYTITLNQGTDGTTIVDECGEETVAGATLSFSVKDTVNADISYTLKEACEFDTIYYSNPIANGITSWSWTFDNTLTRSINDPVIVYSTFGAKTASLVVSNGFCADTALANIYLNKDSLIANFSGPSVYCPNDLAIFRDTSIGDIFLWNWEFGNGNTSSFQFPPPQVYPSADKDRLFPVRLIVTSNKACTDTLLKFIKVVNNCYIAVPTAFTPNKDGRNDYLYPLNAYKATNLQFSVFNKWGQRLFTTKDWTRKWDGTFNGNEQATGTYVWFLQYTDTDTGKTIFQKGTTVLIR</sequence>
<proteinExistence type="predicted"/>
<feature type="chain" id="PRO_5035268874" evidence="1">
    <location>
        <begin position="21"/>
        <end position="673"/>
    </location>
</feature>
<evidence type="ECO:0000313" key="2">
    <source>
        <dbReference type="EMBL" id="NNV56398.1"/>
    </source>
</evidence>
<comment type="caution">
    <text evidence="2">The sequence shown here is derived from an EMBL/GenBank/DDBJ whole genome shotgun (WGS) entry which is preliminary data.</text>
</comment>
<protein>
    <submittedName>
        <fullName evidence="2">T9SS type B sorting domain-containing protein</fullName>
    </submittedName>
</protein>
<reference evidence="2" key="1">
    <citation type="submission" date="2019-10" db="EMBL/GenBank/DDBJ databases">
        <title>Draft genome sequence of Panacibacter sp. KCS-6.</title>
        <authorList>
            <person name="Yim K.J."/>
        </authorList>
    </citation>
    <scope>NUCLEOTIDE SEQUENCE</scope>
    <source>
        <strain evidence="2">KCS-6</strain>
    </source>
</reference>
<dbReference type="Pfam" id="PF13585">
    <property type="entry name" value="CHU_C"/>
    <property type="match status" value="1"/>
</dbReference>
<dbReference type="AlphaFoldDB" id="A0A8J8FED9"/>
<dbReference type="InterPro" id="IPR035986">
    <property type="entry name" value="PKD_dom_sf"/>
</dbReference>
<organism evidence="2 3">
    <name type="scientific">Limnovirga soli</name>
    <dbReference type="NCBI Taxonomy" id="2656915"/>
    <lineage>
        <taxon>Bacteria</taxon>
        <taxon>Pseudomonadati</taxon>
        <taxon>Bacteroidota</taxon>
        <taxon>Chitinophagia</taxon>
        <taxon>Chitinophagales</taxon>
        <taxon>Chitinophagaceae</taxon>
        <taxon>Limnovirga</taxon>
    </lineage>
</organism>
<dbReference type="Proteomes" id="UP000598971">
    <property type="component" value="Unassembled WGS sequence"/>
</dbReference>
<dbReference type="EMBL" id="WHPF01000008">
    <property type="protein sequence ID" value="NNV56398.1"/>
    <property type="molecule type" value="Genomic_DNA"/>
</dbReference>
<evidence type="ECO:0000313" key="3">
    <source>
        <dbReference type="Proteomes" id="UP000598971"/>
    </source>
</evidence>
<name>A0A8J8FED9_9BACT</name>
<accession>A0A8J8FED9</accession>